<proteinExistence type="predicted"/>
<protein>
    <submittedName>
        <fullName evidence="1">DUF1643 domain-containing protein</fullName>
    </submittedName>
</protein>
<accession>A0ABX0IL01</accession>
<sequence>MALLKEGETLAVVKSHGAYTVDGNAICCNEEQGSEEEEKVRRLLTLPLAGEKNACEVLVVGINPSTAKPGRSDRTTSILARVFYTLGYDTLNVINLYFNRDPKANGVDFASKADFNDYKDLFEKADAVVCAWGLDLKFPAKNSEALDVLAQYEDKLWCIERNGKFPVHPRRWCYGDNCTFRKFPITKWREENLGR</sequence>
<evidence type="ECO:0000313" key="2">
    <source>
        <dbReference type="Proteomes" id="UP000636394"/>
    </source>
</evidence>
<comment type="caution">
    <text evidence="1">The sequence shown here is derived from an EMBL/GenBank/DDBJ whole genome shotgun (WGS) entry which is preliminary data.</text>
</comment>
<dbReference type="InterPro" id="IPR012441">
    <property type="entry name" value="DUF1643"/>
</dbReference>
<gene>
    <name evidence="1" type="ORF">GMI68_02010</name>
</gene>
<dbReference type="Pfam" id="PF07799">
    <property type="entry name" value="DUF1643"/>
    <property type="match status" value="1"/>
</dbReference>
<organism evidence="1 2">
    <name type="scientific">Xiamenia xianingshaonis</name>
    <dbReference type="NCBI Taxonomy" id="2682776"/>
    <lineage>
        <taxon>Bacteria</taxon>
        <taxon>Bacillati</taxon>
        <taxon>Actinomycetota</taxon>
        <taxon>Coriobacteriia</taxon>
        <taxon>Eggerthellales</taxon>
        <taxon>Eggerthellaceae</taxon>
        <taxon>Xiamenia</taxon>
    </lineage>
</organism>
<dbReference type="Proteomes" id="UP000636394">
    <property type="component" value="Unassembled WGS sequence"/>
</dbReference>
<dbReference type="RefSeq" id="WP_166338495.1">
    <property type="nucleotide sequence ID" value="NZ_WPCR01000002.1"/>
</dbReference>
<name>A0ABX0IL01_9ACTN</name>
<keyword evidence="2" id="KW-1185">Reference proteome</keyword>
<reference evidence="1 2" key="1">
    <citation type="submission" date="2019-11" db="EMBL/GenBank/DDBJ databases">
        <title>Eggerthellaceae novel genus isolated from the rectal contents of marmort.</title>
        <authorList>
            <person name="Zhang G."/>
        </authorList>
    </citation>
    <scope>NUCLEOTIDE SEQUENCE [LARGE SCALE GENOMIC DNA]</scope>
    <source>
        <strain evidence="2">zg-886</strain>
    </source>
</reference>
<evidence type="ECO:0000313" key="1">
    <source>
        <dbReference type="EMBL" id="NHM13556.1"/>
    </source>
</evidence>
<dbReference type="EMBL" id="WPCR01000002">
    <property type="protein sequence ID" value="NHM13556.1"/>
    <property type="molecule type" value="Genomic_DNA"/>
</dbReference>